<dbReference type="EMBL" id="BMKG01000022">
    <property type="protein sequence ID" value="GGC16967.1"/>
    <property type="molecule type" value="Genomic_DNA"/>
</dbReference>
<dbReference type="EMBL" id="WNKZ01000058">
    <property type="protein sequence ID" value="MTV54680.1"/>
    <property type="molecule type" value="Genomic_DNA"/>
</dbReference>
<protein>
    <submittedName>
        <fullName evidence="2">TIGR03016 family PEP-CTERM system-associated outer membrane protein</fullName>
    </submittedName>
</protein>
<sequence>MTITTAKEPHGRRLAPAPLVLFVLLAAPMARAEWVISPAVTLRETWSDNASLASAKSGSQWITEVSPSLRIANRTPRLDASLDYRINALEYTGERPSGADRITQQLSAAMRAKVVPDLFYVDADYHISLQPISAFGPQIQNDYTSTNRQQVRSWRVNPVLVRELGNFATLQASYTRDSVDGGNIGLGSSEGDSLTVSVNSGATFQKFTWGMQASSSDIDTAALPETHSRTVNANVGFGLTRQLRLTATAGYDKYTYEALSDKTEGANWSTGFRWTPSSRTNVEATLGRRYYGDSYSLRLMHRSRRTVWNITYGDDVTTSRSQFLIPSTVDTAALLNQMFMANYPDPVQRALIVAAYMRATGLPPSLPNSVNYFSNRYVLQKQLNASVAFRAARSTAVLSAYRTRREALTTGRADSTLLGSNNFSMNDNVTQGGGSASINYQLNARTNLSLSSSYMRAQSLTLDLQSRTRTTALTASHGFGRGASGSVSLRRTNGTAGLSSTPYTENSVSAQLTIQL</sequence>
<dbReference type="AlphaFoldDB" id="A0A6I3SZF8"/>
<evidence type="ECO:0000313" key="2">
    <source>
        <dbReference type="EMBL" id="MTV54680.1"/>
    </source>
</evidence>
<dbReference type="OrthoDB" id="8522878at2"/>
<organism evidence="2 3">
    <name type="scientific">Pseudoduganella buxea</name>
    <dbReference type="NCBI Taxonomy" id="1949069"/>
    <lineage>
        <taxon>Bacteria</taxon>
        <taxon>Pseudomonadati</taxon>
        <taxon>Pseudomonadota</taxon>
        <taxon>Betaproteobacteria</taxon>
        <taxon>Burkholderiales</taxon>
        <taxon>Oxalobacteraceae</taxon>
        <taxon>Telluria group</taxon>
        <taxon>Pseudoduganella</taxon>
    </lineage>
</organism>
<reference evidence="4" key="2">
    <citation type="journal article" date="2019" name="Int. J. Syst. Evol. Microbiol.">
        <title>The Global Catalogue of Microorganisms (GCM) 10K type strain sequencing project: providing services to taxonomists for standard genome sequencing and annotation.</title>
        <authorList>
            <consortium name="The Broad Institute Genomics Platform"/>
            <consortium name="The Broad Institute Genome Sequencing Center for Infectious Disease"/>
            <person name="Wu L."/>
            <person name="Ma J."/>
        </authorList>
    </citation>
    <scope>NUCLEOTIDE SEQUENCE [LARGE SCALE GENOMIC DNA]</scope>
    <source>
        <strain evidence="4">CGMCC 1.15931</strain>
    </source>
</reference>
<proteinExistence type="predicted"/>
<accession>A0A6I3SZF8</accession>
<dbReference type="Proteomes" id="UP000622638">
    <property type="component" value="Unassembled WGS sequence"/>
</dbReference>
<evidence type="ECO:0000313" key="3">
    <source>
        <dbReference type="Proteomes" id="UP000430634"/>
    </source>
</evidence>
<evidence type="ECO:0000313" key="4">
    <source>
        <dbReference type="Proteomes" id="UP000622638"/>
    </source>
</evidence>
<reference evidence="2 3" key="3">
    <citation type="submission" date="2019-11" db="EMBL/GenBank/DDBJ databases">
        <title>Type strains purchased from KCTC, JCM and DSMZ.</title>
        <authorList>
            <person name="Lu H."/>
        </authorList>
    </citation>
    <scope>NUCLEOTIDE SEQUENCE [LARGE SCALE GENOMIC DNA]</scope>
    <source>
        <strain evidence="2 3">KCTC 52429</strain>
    </source>
</reference>
<name>A0A6I3SZF8_9BURK</name>
<evidence type="ECO:0000313" key="1">
    <source>
        <dbReference type="EMBL" id="GGC16967.1"/>
    </source>
</evidence>
<reference evidence="1" key="4">
    <citation type="submission" date="2024-05" db="EMBL/GenBank/DDBJ databases">
        <authorList>
            <person name="Sun Q."/>
            <person name="Zhou Y."/>
        </authorList>
    </citation>
    <scope>NUCLEOTIDE SEQUENCE</scope>
    <source>
        <strain evidence="1">CGMCC 1.15931</strain>
    </source>
</reference>
<dbReference type="Proteomes" id="UP000430634">
    <property type="component" value="Unassembled WGS sequence"/>
</dbReference>
<comment type="caution">
    <text evidence="2">The sequence shown here is derived from an EMBL/GenBank/DDBJ whole genome shotgun (WGS) entry which is preliminary data.</text>
</comment>
<dbReference type="InterPro" id="IPR017467">
    <property type="entry name" value="CHP03016_PEP-CTERM"/>
</dbReference>
<dbReference type="NCBIfam" id="TIGR03016">
    <property type="entry name" value="pepcterm_hypo_1"/>
    <property type="match status" value="1"/>
</dbReference>
<gene>
    <name evidence="1" type="ORF">GCM10011572_42850</name>
    <name evidence="2" type="ORF">GM672_18280</name>
</gene>
<reference evidence="1" key="1">
    <citation type="journal article" date="2014" name="Int. J. Syst. Evol. Microbiol.">
        <title>Complete genome of a new Firmicutes species belonging to the dominant human colonic microbiota ('Ruminococcus bicirculans') reveals two chromosomes and a selective capacity to utilize plant glucans.</title>
        <authorList>
            <consortium name="NISC Comparative Sequencing Program"/>
            <person name="Wegmann U."/>
            <person name="Louis P."/>
            <person name="Goesmann A."/>
            <person name="Henrissat B."/>
            <person name="Duncan S.H."/>
            <person name="Flint H.J."/>
        </authorList>
    </citation>
    <scope>NUCLEOTIDE SEQUENCE</scope>
    <source>
        <strain evidence="1">CGMCC 1.15931</strain>
    </source>
</reference>
<dbReference type="RefSeq" id="WP_155471965.1">
    <property type="nucleotide sequence ID" value="NZ_BMKG01000022.1"/>
</dbReference>
<keyword evidence="4" id="KW-1185">Reference proteome</keyword>